<keyword evidence="4" id="KW-1185">Reference proteome</keyword>
<evidence type="ECO:0000259" key="2">
    <source>
        <dbReference type="Pfam" id="PF13883"/>
    </source>
</evidence>
<dbReference type="SUPFAM" id="SSF50475">
    <property type="entry name" value="FMN-binding split barrel"/>
    <property type="match status" value="1"/>
</dbReference>
<dbReference type="InterPro" id="IPR055343">
    <property type="entry name" value="CREG_beta-barrel"/>
</dbReference>
<dbReference type="Proteomes" id="UP000219167">
    <property type="component" value="Unassembled WGS sequence"/>
</dbReference>
<accession>A0A285UJU6</accession>
<dbReference type="Gene3D" id="2.30.110.10">
    <property type="entry name" value="Electron Transport, Fmn-binding Protein, Chain A"/>
    <property type="match status" value="1"/>
</dbReference>
<dbReference type="Gene3D" id="3.20.180.10">
    <property type="entry name" value="PNP-oxidase-like"/>
    <property type="match status" value="1"/>
</dbReference>
<dbReference type="RefSeq" id="WP_097140817.1">
    <property type="nucleotide sequence ID" value="NZ_OBQD01000009.1"/>
</dbReference>
<dbReference type="EMBL" id="OBQD01000009">
    <property type="protein sequence ID" value="SOC42165.1"/>
    <property type="molecule type" value="Genomic_DNA"/>
</dbReference>
<dbReference type="PANTHER" id="PTHR13343">
    <property type="entry name" value="CREG1 PROTEIN"/>
    <property type="match status" value="1"/>
</dbReference>
<reference evidence="3 4" key="1">
    <citation type="submission" date="2017-08" db="EMBL/GenBank/DDBJ databases">
        <authorList>
            <person name="de Groot N.N."/>
        </authorList>
    </citation>
    <scope>NUCLEOTIDE SEQUENCE [LARGE SCALE GENOMIC DNA]</scope>
    <source>
        <strain evidence="3 4">JC85</strain>
    </source>
</reference>
<gene>
    <name evidence="3" type="ORF">SAMN05892877_109233</name>
</gene>
<proteinExistence type="predicted"/>
<feature type="domain" description="DUF2470" evidence="1">
    <location>
        <begin position="179"/>
        <end position="246"/>
    </location>
</feature>
<name>A0A285UJU6_9HYPH</name>
<dbReference type="InterPro" id="IPR037119">
    <property type="entry name" value="Haem_oxidase_HugZ-like_sf"/>
</dbReference>
<dbReference type="InterPro" id="IPR019595">
    <property type="entry name" value="DUF2470"/>
</dbReference>
<organism evidence="3 4">
    <name type="scientific">Rhizobium subbaraonis</name>
    <dbReference type="NCBI Taxonomy" id="908946"/>
    <lineage>
        <taxon>Bacteria</taxon>
        <taxon>Pseudomonadati</taxon>
        <taxon>Pseudomonadota</taxon>
        <taxon>Alphaproteobacteria</taxon>
        <taxon>Hyphomicrobiales</taxon>
        <taxon>Rhizobiaceae</taxon>
        <taxon>Rhizobium/Agrobacterium group</taxon>
        <taxon>Rhizobium</taxon>
    </lineage>
</organism>
<evidence type="ECO:0000313" key="3">
    <source>
        <dbReference type="EMBL" id="SOC42165.1"/>
    </source>
</evidence>
<evidence type="ECO:0000313" key="4">
    <source>
        <dbReference type="Proteomes" id="UP000219167"/>
    </source>
</evidence>
<evidence type="ECO:0000259" key="1">
    <source>
        <dbReference type="Pfam" id="PF10615"/>
    </source>
</evidence>
<dbReference type="PANTHER" id="PTHR13343:SF17">
    <property type="entry name" value="CELLULAR REPRESSOR OF E1A-STIMULATED GENES, ISOFORM A"/>
    <property type="match status" value="1"/>
</dbReference>
<dbReference type="GO" id="GO:0005737">
    <property type="term" value="C:cytoplasm"/>
    <property type="evidence" value="ECO:0007669"/>
    <property type="project" value="UniProtKB-ARBA"/>
</dbReference>
<dbReference type="Pfam" id="PF10615">
    <property type="entry name" value="DUF2470"/>
    <property type="match status" value="1"/>
</dbReference>
<feature type="domain" description="CREG-like beta-barrel" evidence="2">
    <location>
        <begin position="17"/>
        <end position="162"/>
    </location>
</feature>
<sequence length="257" mass="28032">MTENDKDAPNVLRETDDQARRLARVLLRSARSAALAVLEPETGHPFASRVLTGMDIDGVPVILVSALSVHTQALRRDARASLLAGEPGKGDPLAHPRLTVITRAEEVGRDGDGHARLRERFVRRHPKAQLYVDFPDFTFFRLVPLRANLNGGFGKAYLLTADDLLIRSAVREALAGREAAAIDHMNSDHAEAAGIYASHYLGAKKGNWVISGIDAAGIDLTAGDQLKRLEFEQELTDPMQLRTLLADLLHAARTPQG</sequence>
<dbReference type="InterPro" id="IPR012349">
    <property type="entry name" value="Split_barrel_FMN-bd"/>
</dbReference>
<protein>
    <submittedName>
        <fullName evidence="3">Uncharacterized protein</fullName>
    </submittedName>
</protein>
<dbReference type="Pfam" id="PF13883">
    <property type="entry name" value="CREG_beta-barrel"/>
    <property type="match status" value="1"/>
</dbReference>
<dbReference type="AlphaFoldDB" id="A0A285UJU6"/>
<dbReference type="OrthoDB" id="9814594at2"/>